<dbReference type="Pfam" id="PF00171">
    <property type="entry name" value="Aldedh"/>
    <property type="match status" value="1"/>
</dbReference>
<dbReference type="InterPro" id="IPR016161">
    <property type="entry name" value="Ald_DH/histidinol_DH"/>
</dbReference>
<dbReference type="PANTHER" id="PTHR11699">
    <property type="entry name" value="ALDEHYDE DEHYDROGENASE-RELATED"/>
    <property type="match status" value="1"/>
</dbReference>
<dbReference type="Gene3D" id="3.40.309.10">
    <property type="entry name" value="Aldehyde Dehydrogenase, Chain A, domain 2"/>
    <property type="match status" value="1"/>
</dbReference>
<reference evidence="2" key="1">
    <citation type="journal article" date="2013" name="Environ. Microbiol.">
        <title>Microbiota from the distal guts of lean and obese adolescents exhibit partial functional redundancy besides clear differences in community structure.</title>
        <authorList>
            <person name="Ferrer M."/>
            <person name="Ruiz A."/>
            <person name="Lanza F."/>
            <person name="Haange S.B."/>
            <person name="Oberbach A."/>
            <person name="Till H."/>
            <person name="Bargiela R."/>
            <person name="Campoy C."/>
            <person name="Segura M.T."/>
            <person name="Richter M."/>
            <person name="von Bergen M."/>
            <person name="Seifert J."/>
            <person name="Suarez A."/>
        </authorList>
    </citation>
    <scope>NUCLEOTIDE SEQUENCE</scope>
</reference>
<dbReference type="InterPro" id="IPR016163">
    <property type="entry name" value="Ald_DH_C"/>
</dbReference>
<dbReference type="AlphaFoldDB" id="K1RUS8"/>
<evidence type="ECO:0000313" key="2">
    <source>
        <dbReference type="EMBL" id="EKC47034.1"/>
    </source>
</evidence>
<dbReference type="EMBL" id="AJWY01013457">
    <property type="protein sequence ID" value="EKC47034.1"/>
    <property type="molecule type" value="Genomic_DNA"/>
</dbReference>
<gene>
    <name evidence="2" type="ORF">LEA_19581</name>
</gene>
<organism evidence="2">
    <name type="scientific">human gut metagenome</name>
    <dbReference type="NCBI Taxonomy" id="408170"/>
    <lineage>
        <taxon>unclassified sequences</taxon>
        <taxon>metagenomes</taxon>
        <taxon>organismal metagenomes</taxon>
    </lineage>
</organism>
<sequence>RAKKSTIEAAKTVLEAAVKAGAPEDIIAWIDVPSLELTNMLMQSVDIILATGGPGMVKSAYSSGKPALGVGAGNTPAVIDESANVILAVNSIIHSKTFDNGMICASEQSVIVSDKIYDKVKDEFVKRGCYILNPEETEKVRKTIIINGALNAKIVGQKAHTIAELAGVSVPENTKILIGEVESVDLSEEFAHEKLSPVLAMY</sequence>
<dbReference type="Gene3D" id="3.40.605.10">
    <property type="entry name" value="Aldehyde Dehydrogenase, Chain A, domain 1"/>
    <property type="match status" value="1"/>
</dbReference>
<dbReference type="SUPFAM" id="SSF53720">
    <property type="entry name" value="ALDH-like"/>
    <property type="match status" value="1"/>
</dbReference>
<feature type="non-terminal residue" evidence="2">
    <location>
        <position position="1"/>
    </location>
</feature>
<feature type="domain" description="Aldehyde dehydrogenase" evidence="1">
    <location>
        <begin position="10"/>
        <end position="127"/>
    </location>
</feature>
<protein>
    <submittedName>
        <fullName evidence="2">Acetaldehyde-CoA/alcohol dehydrogenase</fullName>
    </submittedName>
</protein>
<evidence type="ECO:0000259" key="1">
    <source>
        <dbReference type="Pfam" id="PF00171"/>
    </source>
</evidence>
<dbReference type="GO" id="GO:0016620">
    <property type="term" value="F:oxidoreductase activity, acting on the aldehyde or oxo group of donors, NAD or NADP as acceptor"/>
    <property type="evidence" value="ECO:0007669"/>
    <property type="project" value="InterPro"/>
</dbReference>
<dbReference type="InterPro" id="IPR015590">
    <property type="entry name" value="Aldehyde_DH_dom"/>
</dbReference>
<accession>K1RUS8</accession>
<comment type="caution">
    <text evidence="2">The sequence shown here is derived from an EMBL/GenBank/DDBJ whole genome shotgun (WGS) entry which is preliminary data.</text>
</comment>
<name>K1RUS8_9ZZZZ</name>
<feature type="non-terminal residue" evidence="2">
    <location>
        <position position="202"/>
    </location>
</feature>
<dbReference type="InterPro" id="IPR016162">
    <property type="entry name" value="Ald_DH_N"/>
</dbReference>
<proteinExistence type="predicted"/>